<dbReference type="EMBL" id="JAPWDS010000002">
    <property type="protein sequence ID" value="KAJ5512834.1"/>
    <property type="molecule type" value="Genomic_DNA"/>
</dbReference>
<reference evidence="5" key="2">
    <citation type="journal article" date="2023" name="IMA Fungus">
        <title>Comparative genomic study of the Penicillium genus elucidates a diverse pangenome and 15 lateral gene transfer events.</title>
        <authorList>
            <person name="Petersen C."/>
            <person name="Sorensen T."/>
            <person name="Nielsen M.R."/>
            <person name="Sondergaard T.E."/>
            <person name="Sorensen J.L."/>
            <person name="Fitzpatrick D.A."/>
            <person name="Frisvad J.C."/>
            <person name="Nielsen K.L."/>
        </authorList>
    </citation>
    <scope>NUCLEOTIDE SEQUENCE</scope>
    <source>
        <strain evidence="5">IBT 29495</strain>
    </source>
</reference>
<dbReference type="InterPro" id="IPR036770">
    <property type="entry name" value="Ankyrin_rpt-contain_sf"/>
</dbReference>
<dbReference type="SMART" id="SM00248">
    <property type="entry name" value="ANK"/>
    <property type="match status" value="7"/>
</dbReference>
<sequence length="345" mass="37995">MAGKSKKEAEISETIIVAADHGRLDLVKALLEGGADPNTVDEIGTSALHNAAKQGHWDIARLLLENNASPQIEDGNRATPLRLAVRAGQKEIVHLLLECDPPTSETTSVSDGSATYRLLRIAAAFGYTEIVQLFLNYNTPTLGSNGDETALHLAAAKGHHEICELLLKHDKSLNRSLWTRLVGPSLEVDSKDYAGNMPFAYAVEKGHEQTVEVFLRIYPELRKTADRHKELHFHRAIRGGKVEMVRIFLNHGTDTEMKDDQGRRALHRAIIAENMGFTTGAPEVIQLLLAYGAIVDSKDNDGRTPEFYSNNPKTRMILRNHAATHQKVVSPKAPVSSAPPPEYKP</sequence>
<accession>A0A9W9Y0M1</accession>
<evidence type="ECO:0000313" key="6">
    <source>
        <dbReference type="Proteomes" id="UP001149954"/>
    </source>
</evidence>
<dbReference type="PANTHER" id="PTHR24198">
    <property type="entry name" value="ANKYRIN REPEAT AND PROTEIN KINASE DOMAIN-CONTAINING PROTEIN"/>
    <property type="match status" value="1"/>
</dbReference>
<organism evidence="5 6">
    <name type="scientific">Penicillium fimorum</name>
    <dbReference type="NCBI Taxonomy" id="1882269"/>
    <lineage>
        <taxon>Eukaryota</taxon>
        <taxon>Fungi</taxon>
        <taxon>Dikarya</taxon>
        <taxon>Ascomycota</taxon>
        <taxon>Pezizomycotina</taxon>
        <taxon>Eurotiomycetes</taxon>
        <taxon>Eurotiomycetidae</taxon>
        <taxon>Eurotiales</taxon>
        <taxon>Aspergillaceae</taxon>
        <taxon>Penicillium</taxon>
    </lineage>
</organism>
<feature type="repeat" description="ANK" evidence="3">
    <location>
        <begin position="261"/>
        <end position="300"/>
    </location>
</feature>
<dbReference type="PROSITE" id="PS50088">
    <property type="entry name" value="ANK_REPEAT"/>
    <property type="match status" value="6"/>
</dbReference>
<feature type="repeat" description="ANK" evidence="3">
    <location>
        <begin position="228"/>
        <end position="260"/>
    </location>
</feature>
<feature type="compositionally biased region" description="Low complexity" evidence="4">
    <location>
        <begin position="327"/>
        <end position="336"/>
    </location>
</feature>
<name>A0A9W9Y0M1_9EURO</name>
<dbReference type="InterPro" id="IPR002110">
    <property type="entry name" value="Ankyrin_rpt"/>
</dbReference>
<feature type="region of interest" description="Disordered" evidence="4">
    <location>
        <begin position="323"/>
        <end position="345"/>
    </location>
</feature>
<gene>
    <name evidence="5" type="ORF">N7463_002386</name>
</gene>
<dbReference type="Gene3D" id="1.25.40.20">
    <property type="entry name" value="Ankyrin repeat-containing domain"/>
    <property type="match status" value="3"/>
</dbReference>
<feature type="repeat" description="ANK" evidence="3">
    <location>
        <begin position="146"/>
        <end position="174"/>
    </location>
</feature>
<dbReference type="Pfam" id="PF12796">
    <property type="entry name" value="Ank_2"/>
    <property type="match status" value="2"/>
</dbReference>
<evidence type="ECO:0000256" key="4">
    <source>
        <dbReference type="SAM" id="MobiDB-lite"/>
    </source>
</evidence>
<evidence type="ECO:0000256" key="1">
    <source>
        <dbReference type="ARBA" id="ARBA00022737"/>
    </source>
</evidence>
<dbReference type="AlphaFoldDB" id="A0A9W9Y0M1"/>
<dbReference type="PRINTS" id="PR01415">
    <property type="entry name" value="ANKYRIN"/>
</dbReference>
<evidence type="ECO:0000256" key="2">
    <source>
        <dbReference type="ARBA" id="ARBA00023043"/>
    </source>
</evidence>
<keyword evidence="6" id="KW-1185">Reference proteome</keyword>
<dbReference type="PANTHER" id="PTHR24198:SF165">
    <property type="entry name" value="ANKYRIN REPEAT-CONTAINING PROTEIN-RELATED"/>
    <property type="match status" value="1"/>
</dbReference>
<dbReference type="Pfam" id="PF13637">
    <property type="entry name" value="Ank_4"/>
    <property type="match status" value="1"/>
</dbReference>
<evidence type="ECO:0000256" key="3">
    <source>
        <dbReference type="PROSITE-ProRule" id="PRU00023"/>
    </source>
</evidence>
<protein>
    <submittedName>
        <fullName evidence="5">Uncharacterized protein</fullName>
    </submittedName>
</protein>
<dbReference type="PROSITE" id="PS50297">
    <property type="entry name" value="ANK_REP_REGION"/>
    <property type="match status" value="3"/>
</dbReference>
<proteinExistence type="predicted"/>
<feature type="repeat" description="ANK" evidence="3">
    <location>
        <begin position="43"/>
        <end position="75"/>
    </location>
</feature>
<evidence type="ECO:0000313" key="5">
    <source>
        <dbReference type="EMBL" id="KAJ5512834.1"/>
    </source>
</evidence>
<comment type="caution">
    <text evidence="5">The sequence shown here is derived from an EMBL/GenBank/DDBJ whole genome shotgun (WGS) entry which is preliminary data.</text>
</comment>
<reference evidence="5" key="1">
    <citation type="submission" date="2022-12" db="EMBL/GenBank/DDBJ databases">
        <authorList>
            <person name="Petersen C."/>
        </authorList>
    </citation>
    <scope>NUCLEOTIDE SEQUENCE</scope>
    <source>
        <strain evidence="5">IBT 29495</strain>
    </source>
</reference>
<feature type="repeat" description="ANK" evidence="3">
    <location>
        <begin position="10"/>
        <end position="42"/>
    </location>
</feature>
<dbReference type="SUPFAM" id="SSF48403">
    <property type="entry name" value="Ankyrin repeat"/>
    <property type="match status" value="1"/>
</dbReference>
<feature type="repeat" description="ANK" evidence="3">
    <location>
        <begin position="76"/>
        <end position="98"/>
    </location>
</feature>
<dbReference type="Proteomes" id="UP001149954">
    <property type="component" value="Unassembled WGS sequence"/>
</dbReference>
<keyword evidence="1" id="KW-0677">Repeat</keyword>
<dbReference type="OrthoDB" id="20872at2759"/>
<keyword evidence="2 3" id="KW-0040">ANK repeat</keyword>